<dbReference type="AlphaFoldDB" id="A0A0R3N9C6"/>
<feature type="transmembrane region" description="Helical" evidence="1">
    <location>
        <begin position="12"/>
        <end position="35"/>
    </location>
</feature>
<accession>A0A0R3N9C6</accession>
<dbReference type="GO" id="GO:0004175">
    <property type="term" value="F:endopeptidase activity"/>
    <property type="evidence" value="ECO:0007669"/>
    <property type="project" value="UniProtKB-ARBA"/>
</dbReference>
<dbReference type="OrthoDB" id="9777755at2"/>
<feature type="domain" description="CAAX prenyl protease 2/Lysostaphin resistance protein A-like" evidence="2">
    <location>
        <begin position="142"/>
        <end position="228"/>
    </location>
</feature>
<proteinExistence type="predicted"/>
<organism evidence="3 4">
    <name type="scientific">Bradyrhizobium retamae</name>
    <dbReference type="NCBI Taxonomy" id="1300035"/>
    <lineage>
        <taxon>Bacteria</taxon>
        <taxon>Pseudomonadati</taxon>
        <taxon>Pseudomonadota</taxon>
        <taxon>Alphaproteobacteria</taxon>
        <taxon>Hyphomicrobiales</taxon>
        <taxon>Nitrobacteraceae</taxon>
        <taxon>Bradyrhizobium</taxon>
    </lineage>
</organism>
<dbReference type="RefSeq" id="WP_057843708.1">
    <property type="nucleotide sequence ID" value="NZ_LLYA01000124.1"/>
</dbReference>
<dbReference type="Proteomes" id="UP000052023">
    <property type="component" value="Unassembled WGS sequence"/>
</dbReference>
<evidence type="ECO:0000256" key="1">
    <source>
        <dbReference type="SAM" id="Phobius"/>
    </source>
</evidence>
<protein>
    <recommendedName>
        <fullName evidence="2">CAAX prenyl protease 2/Lysostaphin resistance protein A-like domain-containing protein</fullName>
    </recommendedName>
</protein>
<evidence type="ECO:0000313" key="4">
    <source>
        <dbReference type="Proteomes" id="UP000052023"/>
    </source>
</evidence>
<dbReference type="Pfam" id="PF02517">
    <property type="entry name" value="Rce1-like"/>
    <property type="match status" value="1"/>
</dbReference>
<gene>
    <name evidence="3" type="ORF">CQ13_22680</name>
</gene>
<dbReference type="InterPro" id="IPR003675">
    <property type="entry name" value="Rce1/LyrA-like_dom"/>
</dbReference>
<keyword evidence="1" id="KW-0472">Membrane</keyword>
<dbReference type="GO" id="GO:0080120">
    <property type="term" value="P:CAAX-box protein maturation"/>
    <property type="evidence" value="ECO:0007669"/>
    <property type="project" value="UniProtKB-ARBA"/>
</dbReference>
<feature type="transmembrane region" description="Helical" evidence="1">
    <location>
        <begin position="219"/>
        <end position="240"/>
    </location>
</feature>
<comment type="caution">
    <text evidence="3">The sequence shown here is derived from an EMBL/GenBank/DDBJ whole genome shotgun (WGS) entry which is preliminary data.</text>
</comment>
<feature type="transmembrane region" description="Helical" evidence="1">
    <location>
        <begin position="47"/>
        <end position="73"/>
    </location>
</feature>
<feature type="transmembrane region" description="Helical" evidence="1">
    <location>
        <begin position="94"/>
        <end position="120"/>
    </location>
</feature>
<feature type="transmembrane region" description="Helical" evidence="1">
    <location>
        <begin position="182"/>
        <end position="207"/>
    </location>
</feature>
<keyword evidence="1" id="KW-0812">Transmembrane</keyword>
<feature type="transmembrane region" description="Helical" evidence="1">
    <location>
        <begin position="140"/>
        <end position="161"/>
    </location>
</feature>
<evidence type="ECO:0000313" key="3">
    <source>
        <dbReference type="EMBL" id="KRR26605.1"/>
    </source>
</evidence>
<evidence type="ECO:0000259" key="2">
    <source>
        <dbReference type="Pfam" id="PF02517"/>
    </source>
</evidence>
<dbReference type="EMBL" id="LLYA01000124">
    <property type="protein sequence ID" value="KRR26605.1"/>
    <property type="molecule type" value="Genomic_DNA"/>
</dbReference>
<sequence length="242" mass="26283">MDIKRAKIPNRIGIVPSVVLFGIPAALLWLATHALMPRLLARGWEPLLAWFFAGGLVLGPLLAAALVGGAVAIQSTSQARLLEHLRVRKMTSSDWRLTGLAIGGTIAAIAGLHALNVLVWPQLPTQPDFIHFKPLATDQLYLLAVWLPFFAVNIIGEELWWRGFIQPRQEPVFGANTWIVQGVLHGAFHFSFGPGVLLVLLPVVFVIPWSVQRSQNTCVGIVVHGSINGPAFLAINLGLLPS</sequence>
<name>A0A0R3N9C6_9BRAD</name>
<keyword evidence="1" id="KW-1133">Transmembrane helix</keyword>
<reference evidence="3 4" key="1">
    <citation type="submission" date="2014-03" db="EMBL/GenBank/DDBJ databases">
        <title>Bradyrhizobium valentinum sp. nov., isolated from effective nodules of Lupinus mariae-josephae, a lupine endemic of basic-lime soils in Eastern Spain.</title>
        <authorList>
            <person name="Duran D."/>
            <person name="Rey L."/>
            <person name="Navarro A."/>
            <person name="Busquets A."/>
            <person name="Imperial J."/>
            <person name="Ruiz-Argueso T."/>
        </authorList>
    </citation>
    <scope>NUCLEOTIDE SEQUENCE [LARGE SCALE GENOMIC DNA]</scope>
    <source>
        <strain evidence="3 4">Ro19</strain>
    </source>
</reference>
<keyword evidence="4" id="KW-1185">Reference proteome</keyword>